<feature type="transmembrane region" description="Helical" evidence="1">
    <location>
        <begin position="216"/>
        <end position="237"/>
    </location>
</feature>
<reference evidence="3 4" key="1">
    <citation type="submission" date="2020-03" db="EMBL/GenBank/DDBJ databases">
        <title>Leucobacter sp. nov., isolated from beetles.</title>
        <authorList>
            <person name="Hyun D.-W."/>
            <person name="Bae J.-W."/>
        </authorList>
    </citation>
    <scope>NUCLEOTIDE SEQUENCE [LARGE SCALE GENOMIC DNA]</scope>
    <source>
        <strain evidence="3 4">HDW9A</strain>
    </source>
</reference>
<dbReference type="EMBL" id="CP049933">
    <property type="protein sequence ID" value="QIM17930.1"/>
    <property type="molecule type" value="Genomic_DNA"/>
</dbReference>
<organism evidence="3 4">
    <name type="scientific">Leucobacter coleopterorum</name>
    <dbReference type="NCBI Taxonomy" id="2714933"/>
    <lineage>
        <taxon>Bacteria</taxon>
        <taxon>Bacillati</taxon>
        <taxon>Actinomycetota</taxon>
        <taxon>Actinomycetes</taxon>
        <taxon>Micrococcales</taxon>
        <taxon>Microbacteriaceae</taxon>
        <taxon>Leucobacter</taxon>
    </lineage>
</organism>
<proteinExistence type="predicted"/>
<keyword evidence="1" id="KW-0812">Transmembrane</keyword>
<keyword evidence="4" id="KW-1185">Reference proteome</keyword>
<feature type="chain" id="PRO_5046523081" description="LPXTG-motif cell wall anchor domain-containing protein" evidence="2">
    <location>
        <begin position="39"/>
        <end position="261"/>
    </location>
</feature>
<keyword evidence="1" id="KW-1133">Transmembrane helix</keyword>
<accession>A0ABX6JYT1</accession>
<keyword evidence="2" id="KW-0732">Signal</keyword>
<evidence type="ECO:0000313" key="3">
    <source>
        <dbReference type="EMBL" id="QIM17930.1"/>
    </source>
</evidence>
<dbReference type="Proteomes" id="UP000503441">
    <property type="component" value="Chromosome"/>
</dbReference>
<keyword evidence="1" id="KW-0472">Membrane</keyword>
<protein>
    <recommendedName>
        <fullName evidence="5">LPXTG-motif cell wall anchor domain-containing protein</fullName>
    </recommendedName>
</protein>
<sequence>MKLDQLFRVRRTPLGAAVCVVALLLLVCSGMNPTTAHASPGGLTVSHDGTNFDSNTSLPVFEDMGISVPGAQNVERVWVRNEGPATGRLQIELINPISNSSELARGFSLSIAEKDHSGTEPVSIAHGIRNGTCTVLSHEVLLNPGEVKELSLTAAIDPHLNKRDGATGTVRFQLRGVLEEAAAVERRAVGAACEMTSTQKAPLASPKLVTTGGASFVLAVWAGALGVAGGLLLGVLVRRRHKLVGLNAHPKNLATIVEAHD</sequence>
<evidence type="ECO:0000256" key="2">
    <source>
        <dbReference type="SAM" id="SignalP"/>
    </source>
</evidence>
<evidence type="ECO:0008006" key="5">
    <source>
        <dbReference type="Google" id="ProtNLM"/>
    </source>
</evidence>
<gene>
    <name evidence="3" type="ORF">G7066_03170</name>
</gene>
<evidence type="ECO:0000313" key="4">
    <source>
        <dbReference type="Proteomes" id="UP000503441"/>
    </source>
</evidence>
<feature type="signal peptide" evidence="2">
    <location>
        <begin position="1"/>
        <end position="38"/>
    </location>
</feature>
<name>A0ABX6JYT1_9MICO</name>
<dbReference type="RefSeq" id="WP_166328952.1">
    <property type="nucleotide sequence ID" value="NZ_CP049933.1"/>
</dbReference>
<evidence type="ECO:0000256" key="1">
    <source>
        <dbReference type="SAM" id="Phobius"/>
    </source>
</evidence>